<keyword evidence="4 9" id="KW-1133">Transmembrane helix</keyword>
<evidence type="ECO:0000256" key="7">
    <source>
        <dbReference type="ARBA" id="ARBA00023303"/>
    </source>
</evidence>
<evidence type="ECO:0000256" key="2">
    <source>
        <dbReference type="ARBA" id="ARBA00022448"/>
    </source>
</evidence>
<dbReference type="SUPFAM" id="SSF81324">
    <property type="entry name" value="Voltage-gated potassium channels"/>
    <property type="match status" value="1"/>
</dbReference>
<dbReference type="Pfam" id="PF00520">
    <property type="entry name" value="Ion_trans"/>
    <property type="match status" value="1"/>
</dbReference>
<keyword evidence="2" id="KW-0813">Transport</keyword>
<dbReference type="InterPro" id="IPR014710">
    <property type="entry name" value="RmlC-like_jellyroll"/>
</dbReference>
<dbReference type="PROSITE" id="PS50042">
    <property type="entry name" value="CNMP_BINDING_3"/>
    <property type="match status" value="1"/>
</dbReference>
<accession>A0A1R2AN22</accession>
<evidence type="ECO:0000256" key="8">
    <source>
        <dbReference type="SAM" id="Coils"/>
    </source>
</evidence>
<dbReference type="InterPro" id="IPR005821">
    <property type="entry name" value="Ion_trans_dom"/>
</dbReference>
<keyword evidence="3 9" id="KW-0812">Transmembrane</keyword>
<evidence type="ECO:0000256" key="9">
    <source>
        <dbReference type="SAM" id="Phobius"/>
    </source>
</evidence>
<dbReference type="Pfam" id="PF00027">
    <property type="entry name" value="cNMP_binding"/>
    <property type="match status" value="1"/>
</dbReference>
<evidence type="ECO:0000256" key="1">
    <source>
        <dbReference type="ARBA" id="ARBA00004141"/>
    </source>
</evidence>
<reference evidence="11 12" key="1">
    <citation type="submission" date="2016-11" db="EMBL/GenBank/DDBJ databases">
        <title>The macronuclear genome of Stentor coeruleus: a giant cell with tiny introns.</title>
        <authorList>
            <person name="Slabodnick M."/>
            <person name="Ruby J.G."/>
            <person name="Reiff S.B."/>
            <person name="Swart E.C."/>
            <person name="Gosai S."/>
            <person name="Prabakaran S."/>
            <person name="Witkowska E."/>
            <person name="Larue G.E."/>
            <person name="Fisher S."/>
            <person name="Freeman R.M."/>
            <person name="Gunawardena J."/>
            <person name="Chu W."/>
            <person name="Stover N.A."/>
            <person name="Gregory B.D."/>
            <person name="Nowacki M."/>
            <person name="Derisi J."/>
            <person name="Roy S.W."/>
            <person name="Marshall W.F."/>
            <person name="Sood P."/>
        </authorList>
    </citation>
    <scope>NUCLEOTIDE SEQUENCE [LARGE SCALE GENOMIC DNA]</scope>
    <source>
        <strain evidence="11">WM001</strain>
    </source>
</reference>
<dbReference type="Gene3D" id="1.10.287.70">
    <property type="match status" value="1"/>
</dbReference>
<feature type="transmembrane region" description="Helical" evidence="9">
    <location>
        <begin position="45"/>
        <end position="65"/>
    </location>
</feature>
<keyword evidence="5" id="KW-0406">Ion transport</keyword>
<dbReference type="PANTHER" id="PTHR47823">
    <property type="entry name" value="ION_TRANS DOMAIN-CONTAINING PROTEIN"/>
    <property type="match status" value="1"/>
</dbReference>
<feature type="transmembrane region" description="Helical" evidence="9">
    <location>
        <begin position="192"/>
        <end position="214"/>
    </location>
</feature>
<feature type="transmembrane region" description="Helical" evidence="9">
    <location>
        <begin position="112"/>
        <end position="135"/>
    </location>
</feature>
<dbReference type="InterPro" id="IPR018490">
    <property type="entry name" value="cNMP-bd_dom_sf"/>
</dbReference>
<feature type="transmembrane region" description="Helical" evidence="9">
    <location>
        <begin position="235"/>
        <end position="254"/>
    </location>
</feature>
<dbReference type="InterPro" id="IPR000595">
    <property type="entry name" value="cNMP-bd_dom"/>
</dbReference>
<keyword evidence="8" id="KW-0175">Coiled coil</keyword>
<comment type="caution">
    <text evidence="11">The sequence shown here is derived from an EMBL/GenBank/DDBJ whole genome shotgun (WGS) entry which is preliminary data.</text>
</comment>
<dbReference type="OrthoDB" id="298434at2759"/>
<feature type="domain" description="Cyclic nucleotide-binding" evidence="10">
    <location>
        <begin position="368"/>
        <end position="472"/>
    </location>
</feature>
<sequence>MQNFLAQQSVWKNDILDCTKREFIAIKDYKKPWYIISPDNTYIEYWSKLMTILLMYTALVTPYRVAFVEVDSGPWLIAEYAIAALFFMDFIVNCVLAFYDREKVLIFEPKKILIKYLFSWMIFDLFACLPFTLIFNSNGQYNSIVRVARLPRLYRLVKITKLLRVVKAMKNGSKILKHVNSLFKISASFERIFWFIFTYIILIHLVACMWVFIARIDNSDINWIFFGNFQDYESIDLYFASLYWAVTTFATVGYGDIVPINLLEKIYVCIIMTIGIVFYSYSISSLTNILSNLDNRKSKLSHQYLILDMIANKFQINAVFYQQISQALEYIYNNSPTDINEILNDLPSNLSNQVIAVVYEAKIKNNAFFDKRSTEFVGWVASRLKSYKSPARTVLYNEGEFANQVYFITKGSVEFTVSFNENTIPYLELNADYYFGETDLLFSENKSRMNTVKTIGESEFLTLSNDFFYELLTNFDDEAIEICSIAKERLERTNIKYLDALYNLEHRIPISKSKSFPRKVIDKEILEPISNFRGFPENEEKSSRKTPNLFREILDSKLNIKHARIKRILQKINDIEKQCEDVEQQTEKIKKQMNFKYQEFQNKYYPTF</sequence>
<evidence type="ECO:0000256" key="3">
    <source>
        <dbReference type="ARBA" id="ARBA00022692"/>
    </source>
</evidence>
<organism evidence="11 12">
    <name type="scientific">Stentor coeruleus</name>
    <dbReference type="NCBI Taxonomy" id="5963"/>
    <lineage>
        <taxon>Eukaryota</taxon>
        <taxon>Sar</taxon>
        <taxon>Alveolata</taxon>
        <taxon>Ciliophora</taxon>
        <taxon>Postciliodesmatophora</taxon>
        <taxon>Heterotrichea</taxon>
        <taxon>Heterotrichida</taxon>
        <taxon>Stentoridae</taxon>
        <taxon>Stentor</taxon>
    </lineage>
</organism>
<evidence type="ECO:0000256" key="4">
    <source>
        <dbReference type="ARBA" id="ARBA00022989"/>
    </source>
</evidence>
<dbReference type="EMBL" id="MPUH01001887">
    <property type="protein sequence ID" value="OMJ65922.1"/>
    <property type="molecule type" value="Genomic_DNA"/>
</dbReference>
<dbReference type="SUPFAM" id="SSF51206">
    <property type="entry name" value="cAMP-binding domain-like"/>
    <property type="match status" value="1"/>
</dbReference>
<protein>
    <recommendedName>
        <fullName evidence="10">Cyclic nucleotide-binding domain-containing protein</fullName>
    </recommendedName>
</protein>
<dbReference type="AlphaFoldDB" id="A0A1R2AN22"/>
<proteinExistence type="predicted"/>
<feature type="transmembrane region" description="Helical" evidence="9">
    <location>
        <begin position="266"/>
        <end position="290"/>
    </location>
</feature>
<dbReference type="PRINTS" id="PR01463">
    <property type="entry name" value="EAGCHANLFMLY"/>
</dbReference>
<evidence type="ECO:0000259" key="10">
    <source>
        <dbReference type="PROSITE" id="PS50042"/>
    </source>
</evidence>
<dbReference type="InterPro" id="IPR003938">
    <property type="entry name" value="K_chnl_volt-dep_EAG/ELK/ERG"/>
</dbReference>
<feature type="coiled-coil region" evidence="8">
    <location>
        <begin position="565"/>
        <end position="592"/>
    </location>
</feature>
<keyword evidence="7" id="KW-0407">Ion channel</keyword>
<evidence type="ECO:0000313" key="12">
    <source>
        <dbReference type="Proteomes" id="UP000187209"/>
    </source>
</evidence>
<keyword evidence="6 9" id="KW-0472">Membrane</keyword>
<dbReference type="GO" id="GO:0005249">
    <property type="term" value="F:voltage-gated potassium channel activity"/>
    <property type="evidence" value="ECO:0007669"/>
    <property type="project" value="InterPro"/>
</dbReference>
<dbReference type="Gene3D" id="2.60.120.10">
    <property type="entry name" value="Jelly Rolls"/>
    <property type="match status" value="1"/>
</dbReference>
<dbReference type="GO" id="GO:0016020">
    <property type="term" value="C:membrane"/>
    <property type="evidence" value="ECO:0007669"/>
    <property type="project" value="UniProtKB-SubCell"/>
</dbReference>
<dbReference type="FunFam" id="1.10.287.70:FF:000123">
    <property type="entry name" value="Potassium channel KAT3"/>
    <property type="match status" value="1"/>
</dbReference>
<dbReference type="Proteomes" id="UP000187209">
    <property type="component" value="Unassembled WGS sequence"/>
</dbReference>
<name>A0A1R2AN22_9CILI</name>
<dbReference type="CDD" id="cd00038">
    <property type="entry name" value="CAP_ED"/>
    <property type="match status" value="1"/>
</dbReference>
<dbReference type="PANTHER" id="PTHR47823:SF9">
    <property type="entry name" value="CHROMOSOME UNDETERMINED SCAFFOLD_10, WHOLE GENOME SHOTGUN SEQUENCE"/>
    <property type="match status" value="1"/>
</dbReference>
<feature type="transmembrane region" description="Helical" evidence="9">
    <location>
        <begin position="77"/>
        <end position="100"/>
    </location>
</feature>
<keyword evidence="12" id="KW-1185">Reference proteome</keyword>
<evidence type="ECO:0000313" key="11">
    <source>
        <dbReference type="EMBL" id="OMJ65922.1"/>
    </source>
</evidence>
<evidence type="ECO:0000256" key="5">
    <source>
        <dbReference type="ARBA" id="ARBA00023065"/>
    </source>
</evidence>
<comment type="subcellular location">
    <subcellularLocation>
        <location evidence="1">Membrane</location>
        <topology evidence="1">Multi-pass membrane protein</topology>
    </subcellularLocation>
</comment>
<gene>
    <name evidence="11" type="ORF">SteCoe_37417</name>
</gene>
<evidence type="ECO:0000256" key="6">
    <source>
        <dbReference type="ARBA" id="ARBA00023136"/>
    </source>
</evidence>